<dbReference type="Proteomes" id="UP000004956">
    <property type="component" value="Unassembled WGS sequence"/>
</dbReference>
<dbReference type="Gene3D" id="3.40.50.2300">
    <property type="match status" value="1"/>
</dbReference>
<dbReference type="InterPro" id="IPR016032">
    <property type="entry name" value="Sig_transdc_resp-reg_C-effctor"/>
</dbReference>
<feature type="domain" description="Response regulatory" evidence="8">
    <location>
        <begin position="2"/>
        <end position="116"/>
    </location>
</feature>
<dbReference type="PANTHER" id="PTHR48111">
    <property type="entry name" value="REGULATOR OF RPOS"/>
    <property type="match status" value="1"/>
</dbReference>
<dbReference type="InterPro" id="IPR001867">
    <property type="entry name" value="OmpR/PhoB-type_DNA-bd"/>
</dbReference>
<dbReference type="RefSeq" id="WP_008543837.1">
    <property type="nucleotide sequence ID" value="NZ_JH605018.1"/>
</dbReference>
<protein>
    <submittedName>
        <fullName evidence="10">Response regulator receiver domain protein</fullName>
    </submittedName>
</protein>
<dbReference type="Gene3D" id="6.10.250.690">
    <property type="match status" value="1"/>
</dbReference>
<keyword evidence="5" id="KW-0804">Transcription</keyword>
<sequence>MRILLVEDDEDVARAVEGALVSEGHAVTRAADGRFALTAARTEPWDAILLDLGLPGVDGMRVLRTLRSEFVSTPVLILTARDALESRLSGLDAGADDYLVKPFHTSELLARLRAVMRRHGGGQSHPTNGVVTLMPEEQEAQLADGSRVRLSKRESALLEALLAKPGTIVSRRQLEARIYEDEVPESNALEYIIHALRKKLGPEVVENVRGLGWRVARGPVAGGSGGAG</sequence>
<feature type="domain" description="OmpR/PhoB-type" evidence="9">
    <location>
        <begin position="123"/>
        <end position="217"/>
    </location>
</feature>
<dbReference type="CDD" id="cd00383">
    <property type="entry name" value="trans_reg_C"/>
    <property type="match status" value="1"/>
</dbReference>
<dbReference type="GO" id="GO:0005829">
    <property type="term" value="C:cytosol"/>
    <property type="evidence" value="ECO:0007669"/>
    <property type="project" value="TreeGrafter"/>
</dbReference>
<proteinExistence type="predicted"/>
<evidence type="ECO:0000313" key="11">
    <source>
        <dbReference type="Proteomes" id="UP000004956"/>
    </source>
</evidence>
<dbReference type="InterPro" id="IPR001789">
    <property type="entry name" value="Sig_transdc_resp-reg_receiver"/>
</dbReference>
<feature type="DNA-binding region" description="OmpR/PhoB-type" evidence="7">
    <location>
        <begin position="123"/>
        <end position="217"/>
    </location>
</feature>
<gene>
    <name evidence="10" type="ORF">HMPREF9440_02428</name>
</gene>
<evidence type="ECO:0000256" key="1">
    <source>
        <dbReference type="ARBA" id="ARBA00022553"/>
    </source>
</evidence>
<dbReference type="Pfam" id="PF00072">
    <property type="entry name" value="Response_reg"/>
    <property type="match status" value="1"/>
</dbReference>
<evidence type="ECO:0000313" key="10">
    <source>
        <dbReference type="EMBL" id="EHY30233.1"/>
    </source>
</evidence>
<dbReference type="GO" id="GO:0006355">
    <property type="term" value="P:regulation of DNA-templated transcription"/>
    <property type="evidence" value="ECO:0007669"/>
    <property type="project" value="InterPro"/>
</dbReference>
<dbReference type="SUPFAM" id="SSF52172">
    <property type="entry name" value="CheY-like"/>
    <property type="match status" value="1"/>
</dbReference>
<dbReference type="OrthoDB" id="9802426at2"/>
<dbReference type="STRING" id="762967.HMPREF9440_02428"/>
<dbReference type="PROSITE" id="PS51755">
    <property type="entry name" value="OMPR_PHOB"/>
    <property type="match status" value="1"/>
</dbReference>
<evidence type="ECO:0000256" key="2">
    <source>
        <dbReference type="ARBA" id="ARBA00023012"/>
    </source>
</evidence>
<dbReference type="InterPro" id="IPR039420">
    <property type="entry name" value="WalR-like"/>
</dbReference>
<evidence type="ECO:0000256" key="3">
    <source>
        <dbReference type="ARBA" id="ARBA00023015"/>
    </source>
</evidence>
<evidence type="ECO:0000256" key="6">
    <source>
        <dbReference type="PROSITE-ProRule" id="PRU00169"/>
    </source>
</evidence>
<keyword evidence="3" id="KW-0805">Transcription regulation</keyword>
<evidence type="ECO:0000259" key="8">
    <source>
        <dbReference type="PROSITE" id="PS50110"/>
    </source>
</evidence>
<dbReference type="InterPro" id="IPR011006">
    <property type="entry name" value="CheY-like_superfamily"/>
</dbReference>
<dbReference type="HOGENOM" id="CLU_000445_30_1_4"/>
<dbReference type="SMART" id="SM00862">
    <property type="entry name" value="Trans_reg_C"/>
    <property type="match status" value="1"/>
</dbReference>
<dbReference type="EMBL" id="AFBQ01000370">
    <property type="protein sequence ID" value="EHY30233.1"/>
    <property type="molecule type" value="Genomic_DNA"/>
</dbReference>
<dbReference type="FunFam" id="3.40.50.2300:FF:000002">
    <property type="entry name" value="DNA-binding response regulator PhoP"/>
    <property type="match status" value="1"/>
</dbReference>
<organism evidence="10 11">
    <name type="scientific">Sutterella parvirubra YIT 11816</name>
    <dbReference type="NCBI Taxonomy" id="762967"/>
    <lineage>
        <taxon>Bacteria</taxon>
        <taxon>Pseudomonadati</taxon>
        <taxon>Pseudomonadota</taxon>
        <taxon>Betaproteobacteria</taxon>
        <taxon>Burkholderiales</taxon>
        <taxon>Sutterellaceae</taxon>
        <taxon>Sutterella</taxon>
    </lineage>
</organism>
<dbReference type="GO" id="GO:0000976">
    <property type="term" value="F:transcription cis-regulatory region binding"/>
    <property type="evidence" value="ECO:0007669"/>
    <property type="project" value="TreeGrafter"/>
</dbReference>
<keyword evidence="4 7" id="KW-0238">DNA-binding</keyword>
<comment type="caution">
    <text evidence="10">The sequence shown here is derived from an EMBL/GenBank/DDBJ whole genome shotgun (WGS) entry which is preliminary data.</text>
</comment>
<keyword evidence="2" id="KW-0902">Two-component regulatory system</keyword>
<dbReference type="PROSITE" id="PS50110">
    <property type="entry name" value="RESPONSE_REGULATORY"/>
    <property type="match status" value="1"/>
</dbReference>
<dbReference type="GO" id="GO:0032993">
    <property type="term" value="C:protein-DNA complex"/>
    <property type="evidence" value="ECO:0007669"/>
    <property type="project" value="TreeGrafter"/>
</dbReference>
<evidence type="ECO:0000256" key="7">
    <source>
        <dbReference type="PROSITE-ProRule" id="PRU01091"/>
    </source>
</evidence>
<accession>H3KI26</accession>
<name>H3KI26_9BURK</name>
<keyword evidence="1 6" id="KW-0597">Phosphoprotein</keyword>
<evidence type="ECO:0000259" key="9">
    <source>
        <dbReference type="PROSITE" id="PS51755"/>
    </source>
</evidence>
<dbReference type="AlphaFoldDB" id="H3KI26"/>
<dbReference type="SMART" id="SM00448">
    <property type="entry name" value="REC"/>
    <property type="match status" value="1"/>
</dbReference>
<keyword evidence="11" id="KW-1185">Reference proteome</keyword>
<dbReference type="InterPro" id="IPR036388">
    <property type="entry name" value="WH-like_DNA-bd_sf"/>
</dbReference>
<dbReference type="Gene3D" id="1.10.10.10">
    <property type="entry name" value="Winged helix-like DNA-binding domain superfamily/Winged helix DNA-binding domain"/>
    <property type="match status" value="1"/>
</dbReference>
<dbReference type="SUPFAM" id="SSF46894">
    <property type="entry name" value="C-terminal effector domain of the bipartite response regulators"/>
    <property type="match status" value="1"/>
</dbReference>
<dbReference type="CDD" id="cd17624">
    <property type="entry name" value="REC_OmpR_PmrA-like"/>
    <property type="match status" value="1"/>
</dbReference>
<dbReference type="Pfam" id="PF00486">
    <property type="entry name" value="Trans_reg_C"/>
    <property type="match status" value="1"/>
</dbReference>
<reference evidence="10 11" key="1">
    <citation type="submission" date="2011-11" db="EMBL/GenBank/DDBJ databases">
        <authorList>
            <person name="Weinstock G."/>
            <person name="Sodergren E."/>
            <person name="Clifton S."/>
            <person name="Fulton L."/>
            <person name="Fulton B."/>
            <person name="Courtney L."/>
            <person name="Fronick C."/>
            <person name="Harrison M."/>
            <person name="Strong C."/>
            <person name="Farmer C."/>
            <person name="Delahaunty K."/>
            <person name="Markovic C."/>
            <person name="Hall O."/>
            <person name="Minx P."/>
            <person name="Tomlinson C."/>
            <person name="Mitreva M."/>
            <person name="Hou S."/>
            <person name="Chen J."/>
            <person name="Wollam A."/>
            <person name="Pepin K.H."/>
            <person name="Johnson M."/>
            <person name="Bhonagiri V."/>
            <person name="Zhang X."/>
            <person name="Suruliraj S."/>
            <person name="Warren W."/>
            <person name="Chinwalla A."/>
            <person name="Mardis E.R."/>
            <person name="Wilson R.K."/>
        </authorList>
    </citation>
    <scope>NUCLEOTIDE SEQUENCE [LARGE SCALE GENOMIC DNA]</scope>
    <source>
        <strain evidence="10 11">YIT 11816</strain>
    </source>
</reference>
<dbReference type="GO" id="GO:0000156">
    <property type="term" value="F:phosphorelay response regulator activity"/>
    <property type="evidence" value="ECO:0007669"/>
    <property type="project" value="TreeGrafter"/>
</dbReference>
<feature type="modified residue" description="4-aspartylphosphate" evidence="6">
    <location>
        <position position="51"/>
    </location>
</feature>
<evidence type="ECO:0000256" key="4">
    <source>
        <dbReference type="ARBA" id="ARBA00023125"/>
    </source>
</evidence>
<evidence type="ECO:0000256" key="5">
    <source>
        <dbReference type="ARBA" id="ARBA00023163"/>
    </source>
</evidence>
<dbReference type="PANTHER" id="PTHR48111:SF1">
    <property type="entry name" value="TWO-COMPONENT RESPONSE REGULATOR ORR33"/>
    <property type="match status" value="1"/>
</dbReference>
<dbReference type="PATRIC" id="fig|762967.3.peg.1911"/>